<dbReference type="AlphaFoldDB" id="A0AAD4NGX5"/>
<name>A0AAD4NGX5_9BILA</name>
<evidence type="ECO:0000313" key="2">
    <source>
        <dbReference type="Proteomes" id="UP001201812"/>
    </source>
</evidence>
<sequence>MTFFSPRAHDHGCIQFGCNSYGGLAYRTSSFDIPSMSSDHFYDATQPDHLIPKANTDFPRFISEHNLALYWRRPGLFPRTAGFPMPLLCTAMDARNGIRNRPPGCLRPDSAIIRYRQRNLLTGEIPSTSDEHLTLWAINDLSDHKTLLQYNIEFDMKYRGDKDDQLLRFVTPGFPSEELKLSSEAMELRAMVYPNVTGKLFVRTKRR</sequence>
<accession>A0AAD4NGX5</accession>
<dbReference type="EMBL" id="JAKKPZ010000001">
    <property type="protein sequence ID" value="KAI1728505.1"/>
    <property type="molecule type" value="Genomic_DNA"/>
</dbReference>
<reference evidence="1" key="1">
    <citation type="submission" date="2022-01" db="EMBL/GenBank/DDBJ databases">
        <title>Genome Sequence Resource for Two Populations of Ditylenchus destructor, the Migratory Endoparasitic Phytonematode.</title>
        <authorList>
            <person name="Zhang H."/>
            <person name="Lin R."/>
            <person name="Xie B."/>
        </authorList>
    </citation>
    <scope>NUCLEOTIDE SEQUENCE</scope>
    <source>
        <strain evidence="1">BazhouSP</strain>
    </source>
</reference>
<evidence type="ECO:0000313" key="1">
    <source>
        <dbReference type="EMBL" id="KAI1728505.1"/>
    </source>
</evidence>
<dbReference type="Proteomes" id="UP001201812">
    <property type="component" value="Unassembled WGS sequence"/>
</dbReference>
<organism evidence="1 2">
    <name type="scientific">Ditylenchus destructor</name>
    <dbReference type="NCBI Taxonomy" id="166010"/>
    <lineage>
        <taxon>Eukaryota</taxon>
        <taxon>Metazoa</taxon>
        <taxon>Ecdysozoa</taxon>
        <taxon>Nematoda</taxon>
        <taxon>Chromadorea</taxon>
        <taxon>Rhabditida</taxon>
        <taxon>Tylenchina</taxon>
        <taxon>Tylenchomorpha</taxon>
        <taxon>Sphaerularioidea</taxon>
        <taxon>Anguinidae</taxon>
        <taxon>Anguininae</taxon>
        <taxon>Ditylenchus</taxon>
    </lineage>
</organism>
<comment type="caution">
    <text evidence="1">The sequence shown here is derived from an EMBL/GenBank/DDBJ whole genome shotgun (WGS) entry which is preliminary data.</text>
</comment>
<keyword evidence="2" id="KW-1185">Reference proteome</keyword>
<proteinExistence type="predicted"/>
<gene>
    <name evidence="1" type="ORF">DdX_00694</name>
</gene>
<protein>
    <submittedName>
        <fullName evidence="1">Prenyltransferase and squalene oxidase repeat family protein</fullName>
    </submittedName>
</protein>